<dbReference type="InterPro" id="IPR043990">
    <property type="entry name" value="AC_1"/>
</dbReference>
<dbReference type="InterPro" id="IPR036709">
    <property type="entry name" value="Autotransporte_beta_dom_sf"/>
</dbReference>
<dbReference type="Pfam" id="PF18883">
    <property type="entry name" value="AC_1"/>
    <property type="match status" value="1"/>
</dbReference>
<accession>A0ABP9N3F0</accession>
<feature type="domain" description="Autotransporter" evidence="3">
    <location>
        <begin position="2198"/>
        <end position="2480"/>
    </location>
</feature>
<protein>
    <submittedName>
        <fullName evidence="4">Autotransporter outer membrane beta-barrel domain-containing protein</fullName>
    </submittedName>
</protein>
<gene>
    <name evidence="4" type="ORF">GCM10023211_10740</name>
</gene>
<dbReference type="Proteomes" id="UP001500171">
    <property type="component" value="Unassembled WGS sequence"/>
</dbReference>
<dbReference type="PANTHER" id="PTHR12338:SF5">
    <property type="entry name" value="ANTIGEN 43-RELATED"/>
    <property type="match status" value="1"/>
</dbReference>
<dbReference type="RefSeq" id="WP_345489602.1">
    <property type="nucleotide sequence ID" value="NZ_BAABHY010000001.1"/>
</dbReference>
<dbReference type="InterPro" id="IPR005546">
    <property type="entry name" value="Autotransporte_beta"/>
</dbReference>
<dbReference type="SMART" id="SM00869">
    <property type="entry name" value="Autotransporter"/>
    <property type="match status" value="1"/>
</dbReference>
<sequence>MNKIYKVVKNNTTGSFVAVSELARGVKKGNKLKLASLVLLGALSSQAFAADSIPQDYNPTNNNQQAGKITVTGSGQSIDLGLNNGFNSTDHGKEVTKHTVSTEVQFDALYKTKYTDVTNATNNFNSVQQQFNKGNATQEQLDAAQSQLDAAKAASAAISDDKLKVSGNTNLIGSEKDVVTISHKDVKYKDPVTDKSFVITVVDKLTSPSNNNEADGNLSVIFYEKQSDDSQYNDMQMVQVQGSGTDATIVNTGDSANGVLNAISKNGTGVISVEDGANLTIDTNISYYLGSEGQSRSTEFVDKDVYTVTQSFSTISYNGTVETAIGTRTINNEDDFKAFNKELIKYIQTNEKLRLNYSTVEEMQEFYDSQIRNVYTAGGADSSYSITYSIDRSELEEIINQDPELKAAYENRVTSDDSDDIGLKTTNNNHLIGVKGSGSEITLTEGNTIKNYDNQNNSSGSIIRADFDESGSTANNIFNINGKLDANGGSAIKAKNAEIIISETGNINGSISLLGTGNATGNLIDNKGQITGSITTENVTLNNSGRIDGSISAGQNAKITNKENAIINGGITAQNNSTIVNENGALIGGVVVVRGEGASFDNKGTVGGAFAFDGATVSNNNLFLGSSNIVSLGNGSALNNNGDIYIGYSSVDLENETAVVGSANTTKYTAMQVSGAGTVFNNNHNVFLSSSQSNVTVISVANSGKYIDDKDSKIVLNKENQTITGVDKDTGNNNTAIYVTGTGTDATINGTITLNDVGSTGVWIQNGGSSTLSGIVNLNGQNGVGETQVRSFGAWVQGDGTTFTMNGNAQINMNSERAIGVHIRDGAKAEINDHASITFSDKKNQIGFLISGISKAAAIEYNSDELLKLQGDGSVLFRVERGSIFNSSTISSTNPSLSVLDSNNTKDSTLIVITNGPTATGASNQTNADLSGFTLKVNGENAKGISVEGGANVKITGDTQIQLTGDNSILAKIDGNYYDLNGVNAPANNGKSYLESSAQLTTDITGGSDQIVTGQDSVGYYITNGGTLDHKGSIDFKEPSKNNIGVKIDSGGTLISELGSYVKVRGTAIEISGSSSVATVNNIGNGDNPVVWAIGADGNQSDSAYHVKDQATLKLTGTGITRAQGTAHGILVNGASQIVLDSATLDLFGDGTTTFSTGNGIENRSALSNIQFINGAKIDVKDGYGIHSSVGFSQSVGSLTAGTINVFGQGTGIRFENIDPLSGDVLGTTNNSINNTGYEKVVINVYENTGHGIYVDSSKNVNTSASVNIISNTGHSALEIKGSTSTASQSGNLHSANKNDVIVDLNNGSMTKFTNNGELLFGDFTKNSTDGYDFTAQDKNSAKDSYAIKTDATENGLDFTNDTKGNINGTVELLGYGNSTDPEDKTKGNKVTLRGEGNIFITGDGNDKFVVDKVVGDDLGGENQVKQFTQLDGGEGDDEITFNNNSDFTINKDDTIKNIEYFALNNASKVTLNNLATVDGLNSAVTTYDIIDSASVLTYRWNQSNTDFNRLLKGNGTFKVDLQNLDSQGKPSNSFAFDSTTNSGDFTGTLELTNTQYTLADSSENNNTSALTQATLKASDNSYIEVGSGDQNIKGLYVSGGTVDFGRINIGDDKSANHVVVDNLVLDKGNIQIDISGSIYNPGIPSSLPLLEQDNGVIFTKLVSANNVSGGAVNIDIDRTQIKLVDENGTEIVDPAQSNLVQNGEIVARATYDTRLTKGQDSDGLYVGYGLTQVELKAQNNADGIGNALILDSSDSDPSKAGSSDFDVLITDYDNGDGTYTYGDLQIRGTKAVTLSGSNTYHGSTFVKDTSSLIAGANNALGATRLLKLDENTQFSLNGWTQELGSLYTSNQSNVNLDGGTLTISGKDVPNQLGNLSSYIAAGSLSGSGKFVVGDTSLTRTLTGNPTVTITGDNNDLTADIINATNGQINMDSQGGLGTGKLTNNGILNLYFSEDSVLTNSTLDGYGSLNKYNSGTLTLSLSQAKDFNGETNINGGAIIFKGDSNATSESYATSRVNIASNGALIGLDNVIFQGDINNSGRFYIGDLPNSTTVNESTVTVNNYTGNADSYLIFNGKLSDDSSPMSKLIINGDATGISYVSVNNIGGLGAKTINGISIIDVNGQSDAEFVQSGRIIAGAYDYKLQRSQSNTNNWVLISDLTARPEVGSYLGNIYSANTMFNLRLHDRLGETQYTDLLTGEQKTTSMWLRYQYGYNKFDAANGDLTVKDNWNITQLGGDIAGWSSNGLNRLHIGLMVGQGHSSTKSHSNIDSAKSEGKLNGYSYGLYATWYDNNEDKTGLYVDSWALWNNFSASVSGDSFSEKYRLKGLTASVESGYSFVTGTLGNYDVWLQPKAQLLWSGVKSKDITESNGTHVSFNKGNLQTRLGFRASLLSNHNMQLQTNQSAQLFVEANWLHNTKLYEVTLNNEMTVGQDGARNIGEVKVGIEGNISTNTNIWFNVAGQRGDHSYQNASAMLGLKYSF</sequence>
<name>A0ABP9N3F0_9GAMM</name>
<evidence type="ECO:0000259" key="3">
    <source>
        <dbReference type="PROSITE" id="PS51208"/>
    </source>
</evidence>
<dbReference type="Pfam" id="PF03797">
    <property type="entry name" value="Autotransporter"/>
    <property type="match status" value="1"/>
</dbReference>
<dbReference type="InterPro" id="IPR012332">
    <property type="entry name" value="Autotransporter_pectin_lyase_C"/>
</dbReference>
<dbReference type="PANTHER" id="PTHR12338">
    <property type="entry name" value="AUTOTRANSPORTER"/>
    <property type="match status" value="1"/>
</dbReference>
<dbReference type="InterPro" id="IPR006315">
    <property type="entry name" value="OM_autotransptr_brl_dom"/>
</dbReference>
<proteinExistence type="predicted"/>
<evidence type="ECO:0000313" key="5">
    <source>
        <dbReference type="Proteomes" id="UP001500171"/>
    </source>
</evidence>
<comment type="caution">
    <text evidence="4">The sequence shown here is derived from an EMBL/GenBank/DDBJ whole genome shotgun (WGS) entry which is preliminary data.</text>
</comment>
<dbReference type="InterPro" id="IPR050909">
    <property type="entry name" value="Bact_Autotransporter_VF"/>
</dbReference>
<feature type="chain" id="PRO_5045078077" evidence="2">
    <location>
        <begin position="50"/>
        <end position="2480"/>
    </location>
</feature>
<evidence type="ECO:0000313" key="4">
    <source>
        <dbReference type="EMBL" id="GAA5108437.1"/>
    </source>
</evidence>
<dbReference type="InterPro" id="IPR011050">
    <property type="entry name" value="Pectin_lyase_fold/virulence"/>
</dbReference>
<dbReference type="PROSITE" id="PS51208">
    <property type="entry name" value="AUTOTRANSPORTER"/>
    <property type="match status" value="1"/>
</dbReference>
<dbReference type="EMBL" id="BAABHY010000001">
    <property type="protein sequence ID" value="GAA5108437.1"/>
    <property type="molecule type" value="Genomic_DNA"/>
</dbReference>
<reference evidence="5" key="1">
    <citation type="journal article" date="2019" name="Int. J. Syst. Evol. Microbiol.">
        <title>The Global Catalogue of Microorganisms (GCM) 10K type strain sequencing project: providing services to taxonomists for standard genome sequencing and annotation.</title>
        <authorList>
            <consortium name="The Broad Institute Genomics Platform"/>
            <consortium name="The Broad Institute Genome Sequencing Center for Infectious Disease"/>
            <person name="Wu L."/>
            <person name="Ma J."/>
        </authorList>
    </citation>
    <scope>NUCLEOTIDE SEQUENCE [LARGE SCALE GENOMIC DNA]</scope>
    <source>
        <strain evidence="5">JCM 18050</strain>
    </source>
</reference>
<dbReference type="InterPro" id="IPR024973">
    <property type="entry name" value="ESPR"/>
</dbReference>
<feature type="signal peptide" evidence="2">
    <location>
        <begin position="1"/>
        <end position="49"/>
    </location>
</feature>
<evidence type="ECO:0000256" key="2">
    <source>
        <dbReference type="SAM" id="SignalP"/>
    </source>
</evidence>
<dbReference type="NCBIfam" id="TIGR01414">
    <property type="entry name" value="autotrans_barl"/>
    <property type="match status" value="1"/>
</dbReference>
<evidence type="ECO:0000256" key="1">
    <source>
        <dbReference type="ARBA" id="ARBA00023026"/>
    </source>
</evidence>
<keyword evidence="5" id="KW-1185">Reference proteome</keyword>
<dbReference type="Pfam" id="PF13018">
    <property type="entry name" value="ESPR"/>
    <property type="match status" value="1"/>
</dbReference>
<dbReference type="SUPFAM" id="SSF103515">
    <property type="entry name" value="Autotransporter"/>
    <property type="match status" value="1"/>
</dbReference>
<organism evidence="4 5">
    <name type="scientific">Orbus sasakiae</name>
    <dbReference type="NCBI Taxonomy" id="1078475"/>
    <lineage>
        <taxon>Bacteria</taxon>
        <taxon>Pseudomonadati</taxon>
        <taxon>Pseudomonadota</taxon>
        <taxon>Gammaproteobacteria</taxon>
        <taxon>Orbales</taxon>
        <taxon>Orbaceae</taxon>
        <taxon>Orbus</taxon>
    </lineage>
</organism>
<dbReference type="Gene3D" id="2.160.20.20">
    <property type="match status" value="1"/>
</dbReference>
<dbReference type="SUPFAM" id="SSF51126">
    <property type="entry name" value="Pectin lyase-like"/>
    <property type="match status" value="1"/>
</dbReference>
<dbReference type="Gene3D" id="2.40.128.130">
    <property type="entry name" value="Autotransporter beta-domain"/>
    <property type="match status" value="1"/>
</dbReference>
<dbReference type="CDD" id="cd01344">
    <property type="entry name" value="PL2_Passenger_AT"/>
    <property type="match status" value="1"/>
</dbReference>
<keyword evidence="2" id="KW-0732">Signal</keyword>
<keyword evidence="1" id="KW-0843">Virulence</keyword>